<sequence length="161" mass="17052">MKFATAAVLILTAVPAALACCKQKGITSCCGKGKCNIFCCNCDGGCRDNCGANLPICWATGGANVICARSPGAEEMSSIPSKLDMVEGTLGSSVAGLSAEERRAEDVKVFNQVDLDGKGFFTYGEFLDFSGEPDSEELKEYFAKYDKNGDGGITVEEMRLE</sequence>
<evidence type="ECO:0000313" key="1">
    <source>
        <dbReference type="EMBL" id="QBZ64972.1"/>
    </source>
</evidence>
<dbReference type="VEuPathDB" id="FungiDB:M_BR32_EuGene_00068781"/>
<dbReference type="Proteomes" id="UP000294847">
    <property type="component" value="Chromosome 6"/>
</dbReference>
<dbReference type="SMR" id="A0A4P7NRR6"/>
<proteinExistence type="predicted"/>
<dbReference type="PROSITE" id="PS51257">
    <property type="entry name" value="PROKAR_LIPOPROTEIN"/>
    <property type="match status" value="1"/>
</dbReference>
<dbReference type="Gene3D" id="1.10.238.10">
    <property type="entry name" value="EF-hand"/>
    <property type="match status" value="1"/>
</dbReference>
<dbReference type="GO" id="GO:0005509">
    <property type="term" value="F:calcium ion binding"/>
    <property type="evidence" value="ECO:0007669"/>
    <property type="project" value="InterPro"/>
</dbReference>
<dbReference type="PROSITE" id="PS50222">
    <property type="entry name" value="EF_HAND_2"/>
    <property type="match status" value="1"/>
</dbReference>
<reference evidence="1 2" key="1">
    <citation type="journal article" date="2019" name="Mol. Biol. Evol.">
        <title>Blast fungal genomes show frequent chromosomal changes, gene gains and losses, and effector gene turnover.</title>
        <authorList>
            <person name="Gomez Luciano L.B."/>
            <person name="Jason Tsai I."/>
            <person name="Chuma I."/>
            <person name="Tosa Y."/>
            <person name="Chen Y.H."/>
            <person name="Li J.Y."/>
            <person name="Li M.Y."/>
            <person name="Jade Lu M.Y."/>
            <person name="Nakayashiki H."/>
            <person name="Li W.H."/>
        </authorList>
    </citation>
    <scope>NUCLEOTIDE SEQUENCE [LARGE SCALE GENOMIC DNA]</scope>
    <source>
        <strain evidence="1">MZ5-1-6</strain>
    </source>
</reference>
<evidence type="ECO:0000313" key="2">
    <source>
        <dbReference type="Proteomes" id="UP000294847"/>
    </source>
</evidence>
<dbReference type="AlphaFoldDB" id="A0A4P7NRR6"/>
<dbReference type="Pfam" id="PF13499">
    <property type="entry name" value="EF-hand_7"/>
    <property type="match status" value="1"/>
</dbReference>
<name>A0A4P7NRR6_PYROR</name>
<accession>A0A4P7NRR6</accession>
<dbReference type="InterPro" id="IPR002048">
    <property type="entry name" value="EF_hand_dom"/>
</dbReference>
<dbReference type="CDD" id="cd00051">
    <property type="entry name" value="EFh"/>
    <property type="match status" value="1"/>
</dbReference>
<protein>
    <submittedName>
        <fullName evidence="1">Uncharacterized protein</fullName>
    </submittedName>
</protein>
<dbReference type="EMBL" id="CP034209">
    <property type="protein sequence ID" value="QBZ64972.1"/>
    <property type="molecule type" value="Genomic_DNA"/>
</dbReference>
<gene>
    <name evidence="1" type="ORF">PoMZ_06673</name>
</gene>
<organism evidence="1 2">
    <name type="scientific">Pyricularia oryzae</name>
    <name type="common">Rice blast fungus</name>
    <name type="synonym">Magnaporthe oryzae</name>
    <dbReference type="NCBI Taxonomy" id="318829"/>
    <lineage>
        <taxon>Eukaryota</taxon>
        <taxon>Fungi</taxon>
        <taxon>Dikarya</taxon>
        <taxon>Ascomycota</taxon>
        <taxon>Pezizomycotina</taxon>
        <taxon>Sordariomycetes</taxon>
        <taxon>Sordariomycetidae</taxon>
        <taxon>Magnaporthales</taxon>
        <taxon>Pyriculariaceae</taxon>
        <taxon>Pyricularia</taxon>
    </lineage>
</organism>
<dbReference type="InterPro" id="IPR011992">
    <property type="entry name" value="EF-hand-dom_pair"/>
</dbReference>
<dbReference type="SUPFAM" id="SSF47473">
    <property type="entry name" value="EF-hand"/>
    <property type="match status" value="1"/>
</dbReference>